<keyword evidence="1 5" id="KW-0597">Phosphoprotein</keyword>
<dbReference type="InterPro" id="IPR058245">
    <property type="entry name" value="NreC/VraR/RcsB-like_REC"/>
</dbReference>
<keyword evidence="9" id="KW-1185">Reference proteome</keyword>
<dbReference type="PROSITE" id="PS50043">
    <property type="entry name" value="HTH_LUXR_2"/>
    <property type="match status" value="1"/>
</dbReference>
<feature type="domain" description="Response regulatory" evidence="7">
    <location>
        <begin position="3"/>
        <end position="120"/>
    </location>
</feature>
<proteinExistence type="predicted"/>
<dbReference type="GO" id="GO:0003677">
    <property type="term" value="F:DNA binding"/>
    <property type="evidence" value="ECO:0007669"/>
    <property type="project" value="UniProtKB-KW"/>
</dbReference>
<comment type="caution">
    <text evidence="8">The sequence shown here is derived from an EMBL/GenBank/DDBJ whole genome shotgun (WGS) entry which is preliminary data.</text>
</comment>
<sequence length="206" mass="21613">MIRVALADDHPVVRAGLASLVETMPDVAVVAQHGSAEDLLAWLEDHSCDLVLLDLQFGEGRLNGAEATRRISAASGPSVLILTTYATDAAILAALDAGARGYLLKDAPTEELERAIRAAAAGQPALSAAVQQRLVRRVLDPATTLTPRETEVLRLAADGLSNDEIAASLYLSRATVKTHLAHAYAKLGAASRTAAIATARERGLFS</sequence>
<protein>
    <submittedName>
        <fullName evidence="8">LuxR family two component transcriptional regulator</fullName>
    </submittedName>
</protein>
<evidence type="ECO:0000256" key="4">
    <source>
        <dbReference type="ARBA" id="ARBA00023163"/>
    </source>
</evidence>
<dbReference type="PROSITE" id="PS00622">
    <property type="entry name" value="HTH_LUXR_1"/>
    <property type="match status" value="1"/>
</dbReference>
<dbReference type="GO" id="GO:0006355">
    <property type="term" value="P:regulation of DNA-templated transcription"/>
    <property type="evidence" value="ECO:0007669"/>
    <property type="project" value="InterPro"/>
</dbReference>
<dbReference type="SMART" id="SM00421">
    <property type="entry name" value="HTH_LUXR"/>
    <property type="match status" value="1"/>
</dbReference>
<dbReference type="CDD" id="cd17535">
    <property type="entry name" value="REC_NarL-like"/>
    <property type="match status" value="1"/>
</dbReference>
<name>A0A2A9CQR8_9ACTN</name>
<dbReference type="EMBL" id="PDJC01000001">
    <property type="protein sequence ID" value="PFG16466.1"/>
    <property type="molecule type" value="Genomic_DNA"/>
</dbReference>
<dbReference type="Pfam" id="PF00072">
    <property type="entry name" value="Response_reg"/>
    <property type="match status" value="1"/>
</dbReference>
<accession>A0A2A9CQR8</accession>
<dbReference type="InterPro" id="IPR011006">
    <property type="entry name" value="CheY-like_superfamily"/>
</dbReference>
<evidence type="ECO:0000256" key="1">
    <source>
        <dbReference type="ARBA" id="ARBA00022553"/>
    </source>
</evidence>
<evidence type="ECO:0000256" key="3">
    <source>
        <dbReference type="ARBA" id="ARBA00023125"/>
    </source>
</evidence>
<dbReference type="PRINTS" id="PR00038">
    <property type="entry name" value="HTHLUXR"/>
</dbReference>
<dbReference type="SMART" id="SM00448">
    <property type="entry name" value="REC"/>
    <property type="match status" value="1"/>
</dbReference>
<evidence type="ECO:0000313" key="9">
    <source>
        <dbReference type="Proteomes" id="UP000226079"/>
    </source>
</evidence>
<dbReference type="InterPro" id="IPR001789">
    <property type="entry name" value="Sig_transdc_resp-reg_receiver"/>
</dbReference>
<gene>
    <name evidence="8" type="ORF">ATK74_1004</name>
</gene>
<dbReference type="InterPro" id="IPR016032">
    <property type="entry name" value="Sig_transdc_resp-reg_C-effctor"/>
</dbReference>
<dbReference type="PROSITE" id="PS50110">
    <property type="entry name" value="RESPONSE_REGULATORY"/>
    <property type="match status" value="1"/>
</dbReference>
<evidence type="ECO:0000259" key="7">
    <source>
        <dbReference type="PROSITE" id="PS50110"/>
    </source>
</evidence>
<reference evidence="8 9" key="1">
    <citation type="submission" date="2017-10" db="EMBL/GenBank/DDBJ databases">
        <title>Sequencing the genomes of 1000 actinobacteria strains.</title>
        <authorList>
            <person name="Klenk H.-P."/>
        </authorList>
    </citation>
    <scope>NUCLEOTIDE SEQUENCE [LARGE SCALE GENOMIC DNA]</scope>
    <source>
        <strain evidence="8 9">DSM 15597</strain>
    </source>
</reference>
<evidence type="ECO:0000313" key="8">
    <source>
        <dbReference type="EMBL" id="PFG16466.1"/>
    </source>
</evidence>
<dbReference type="Gene3D" id="3.40.50.2300">
    <property type="match status" value="1"/>
</dbReference>
<feature type="domain" description="HTH luxR-type" evidence="6">
    <location>
        <begin position="138"/>
        <end position="203"/>
    </location>
</feature>
<dbReference type="InterPro" id="IPR000792">
    <property type="entry name" value="Tscrpt_reg_LuxR_C"/>
</dbReference>
<evidence type="ECO:0000256" key="5">
    <source>
        <dbReference type="PROSITE-ProRule" id="PRU00169"/>
    </source>
</evidence>
<dbReference type="PANTHER" id="PTHR43214">
    <property type="entry name" value="TWO-COMPONENT RESPONSE REGULATOR"/>
    <property type="match status" value="1"/>
</dbReference>
<dbReference type="Proteomes" id="UP000226079">
    <property type="component" value="Unassembled WGS sequence"/>
</dbReference>
<dbReference type="InterPro" id="IPR039420">
    <property type="entry name" value="WalR-like"/>
</dbReference>
<keyword evidence="4" id="KW-0804">Transcription</keyword>
<dbReference type="Pfam" id="PF00196">
    <property type="entry name" value="GerE"/>
    <property type="match status" value="1"/>
</dbReference>
<keyword evidence="3" id="KW-0238">DNA-binding</keyword>
<dbReference type="GO" id="GO:0000160">
    <property type="term" value="P:phosphorelay signal transduction system"/>
    <property type="evidence" value="ECO:0007669"/>
    <property type="project" value="InterPro"/>
</dbReference>
<evidence type="ECO:0000259" key="6">
    <source>
        <dbReference type="PROSITE" id="PS50043"/>
    </source>
</evidence>
<organism evidence="8 9">
    <name type="scientific">Propionicimonas paludicola</name>
    <dbReference type="NCBI Taxonomy" id="185243"/>
    <lineage>
        <taxon>Bacteria</taxon>
        <taxon>Bacillati</taxon>
        <taxon>Actinomycetota</taxon>
        <taxon>Actinomycetes</taxon>
        <taxon>Propionibacteriales</taxon>
        <taxon>Nocardioidaceae</taxon>
        <taxon>Propionicimonas</taxon>
    </lineage>
</organism>
<dbReference type="OrthoDB" id="9808843at2"/>
<dbReference type="SUPFAM" id="SSF46894">
    <property type="entry name" value="C-terminal effector domain of the bipartite response regulators"/>
    <property type="match status" value="1"/>
</dbReference>
<dbReference type="PANTHER" id="PTHR43214:SF24">
    <property type="entry name" value="TRANSCRIPTIONAL REGULATORY PROTEIN NARL-RELATED"/>
    <property type="match status" value="1"/>
</dbReference>
<dbReference type="SUPFAM" id="SSF52172">
    <property type="entry name" value="CheY-like"/>
    <property type="match status" value="1"/>
</dbReference>
<keyword evidence="2" id="KW-0805">Transcription regulation</keyword>
<feature type="modified residue" description="4-aspartylphosphate" evidence="5">
    <location>
        <position position="54"/>
    </location>
</feature>
<dbReference type="AlphaFoldDB" id="A0A2A9CQR8"/>
<dbReference type="RefSeq" id="WP_098460002.1">
    <property type="nucleotide sequence ID" value="NZ_PDJC01000001.1"/>
</dbReference>
<evidence type="ECO:0000256" key="2">
    <source>
        <dbReference type="ARBA" id="ARBA00023015"/>
    </source>
</evidence>
<dbReference type="CDD" id="cd06170">
    <property type="entry name" value="LuxR_C_like"/>
    <property type="match status" value="1"/>
</dbReference>